<dbReference type="CDD" id="cd01650">
    <property type="entry name" value="RT_nLTR_like"/>
    <property type="match status" value="1"/>
</dbReference>
<dbReference type="Proteomes" id="UP000015105">
    <property type="component" value="Chromosome 1D"/>
</dbReference>
<dbReference type="Gramene" id="AET1Gv20699800.1">
    <property type="protein sequence ID" value="AET1Gv20699800.1"/>
    <property type="gene ID" value="AET1Gv20699800"/>
</dbReference>
<organism evidence="2 3">
    <name type="scientific">Aegilops tauschii subsp. strangulata</name>
    <name type="common">Goatgrass</name>
    <dbReference type="NCBI Taxonomy" id="200361"/>
    <lineage>
        <taxon>Eukaryota</taxon>
        <taxon>Viridiplantae</taxon>
        <taxon>Streptophyta</taxon>
        <taxon>Embryophyta</taxon>
        <taxon>Tracheophyta</taxon>
        <taxon>Spermatophyta</taxon>
        <taxon>Magnoliopsida</taxon>
        <taxon>Liliopsida</taxon>
        <taxon>Poales</taxon>
        <taxon>Poaceae</taxon>
        <taxon>BOP clade</taxon>
        <taxon>Pooideae</taxon>
        <taxon>Triticodae</taxon>
        <taxon>Triticeae</taxon>
        <taxon>Triticinae</taxon>
        <taxon>Aegilops</taxon>
    </lineage>
</organism>
<dbReference type="InterPro" id="IPR000477">
    <property type="entry name" value="RT_dom"/>
</dbReference>
<dbReference type="STRING" id="200361.A0A452ZBP7"/>
<reference evidence="3" key="1">
    <citation type="journal article" date="2014" name="Science">
        <title>Ancient hybridizations among the ancestral genomes of bread wheat.</title>
        <authorList>
            <consortium name="International Wheat Genome Sequencing Consortium,"/>
            <person name="Marcussen T."/>
            <person name="Sandve S.R."/>
            <person name="Heier L."/>
            <person name="Spannagl M."/>
            <person name="Pfeifer M."/>
            <person name="Jakobsen K.S."/>
            <person name="Wulff B.B."/>
            <person name="Steuernagel B."/>
            <person name="Mayer K.F."/>
            <person name="Olsen O.A."/>
        </authorList>
    </citation>
    <scope>NUCLEOTIDE SEQUENCE [LARGE SCALE GENOMIC DNA]</scope>
    <source>
        <strain evidence="3">cv. AL8/78</strain>
    </source>
</reference>
<dbReference type="SUPFAM" id="SSF56672">
    <property type="entry name" value="DNA/RNA polymerases"/>
    <property type="match status" value="1"/>
</dbReference>
<reference evidence="2" key="4">
    <citation type="submission" date="2019-03" db="UniProtKB">
        <authorList>
            <consortium name="EnsemblPlants"/>
        </authorList>
    </citation>
    <scope>IDENTIFICATION</scope>
</reference>
<dbReference type="InterPro" id="IPR043502">
    <property type="entry name" value="DNA/RNA_pol_sf"/>
</dbReference>
<keyword evidence="3" id="KW-1185">Reference proteome</keyword>
<reference evidence="2" key="3">
    <citation type="journal article" date="2017" name="Nature">
        <title>Genome sequence of the progenitor of the wheat D genome Aegilops tauschii.</title>
        <authorList>
            <person name="Luo M.C."/>
            <person name="Gu Y.Q."/>
            <person name="Puiu D."/>
            <person name="Wang H."/>
            <person name="Twardziok S.O."/>
            <person name="Deal K.R."/>
            <person name="Huo N."/>
            <person name="Zhu T."/>
            <person name="Wang L."/>
            <person name="Wang Y."/>
            <person name="McGuire P.E."/>
            <person name="Liu S."/>
            <person name="Long H."/>
            <person name="Ramasamy R.K."/>
            <person name="Rodriguez J.C."/>
            <person name="Van S.L."/>
            <person name="Yuan L."/>
            <person name="Wang Z."/>
            <person name="Xia Z."/>
            <person name="Xiao L."/>
            <person name="Anderson O.D."/>
            <person name="Ouyang S."/>
            <person name="Liang Y."/>
            <person name="Zimin A.V."/>
            <person name="Pertea G."/>
            <person name="Qi P."/>
            <person name="Bennetzen J.L."/>
            <person name="Dai X."/>
            <person name="Dawson M.W."/>
            <person name="Muller H.G."/>
            <person name="Kugler K."/>
            <person name="Rivarola-Duarte L."/>
            <person name="Spannagl M."/>
            <person name="Mayer K.F.X."/>
            <person name="Lu F.H."/>
            <person name="Bevan M.W."/>
            <person name="Leroy P."/>
            <person name="Li P."/>
            <person name="You F.M."/>
            <person name="Sun Q."/>
            <person name="Liu Z."/>
            <person name="Lyons E."/>
            <person name="Wicker T."/>
            <person name="Salzberg S.L."/>
            <person name="Devos K.M."/>
            <person name="Dvorak J."/>
        </authorList>
    </citation>
    <scope>NUCLEOTIDE SEQUENCE [LARGE SCALE GENOMIC DNA]</scope>
    <source>
        <strain evidence="2">cv. AL8/78</strain>
    </source>
</reference>
<dbReference type="Pfam" id="PF00078">
    <property type="entry name" value="RVT_1"/>
    <property type="match status" value="1"/>
</dbReference>
<name>A0A452ZBP7_AEGTS</name>
<dbReference type="AlphaFoldDB" id="A0A452ZBP7"/>
<protein>
    <recommendedName>
        <fullName evidence="1">Reverse transcriptase domain-containing protein</fullName>
    </recommendedName>
</protein>
<feature type="domain" description="Reverse transcriptase" evidence="1">
    <location>
        <begin position="62"/>
        <end position="159"/>
    </location>
</feature>
<evidence type="ECO:0000313" key="3">
    <source>
        <dbReference type="Proteomes" id="UP000015105"/>
    </source>
</evidence>
<evidence type="ECO:0000313" key="2">
    <source>
        <dbReference type="EnsemblPlants" id="AET1Gv20699800.1"/>
    </source>
</evidence>
<accession>A0A452ZBP7</accession>
<evidence type="ECO:0000259" key="1">
    <source>
        <dbReference type="Pfam" id="PF00078"/>
    </source>
</evidence>
<reference evidence="2" key="5">
    <citation type="journal article" date="2021" name="G3 (Bethesda)">
        <title>Aegilops tauschii genome assembly Aet v5.0 features greater sequence contiguity and improved annotation.</title>
        <authorList>
            <person name="Wang L."/>
            <person name="Zhu T."/>
            <person name="Rodriguez J.C."/>
            <person name="Deal K.R."/>
            <person name="Dubcovsky J."/>
            <person name="McGuire P.E."/>
            <person name="Lux T."/>
            <person name="Spannagl M."/>
            <person name="Mayer K.F.X."/>
            <person name="Baldrich P."/>
            <person name="Meyers B.C."/>
            <person name="Huo N."/>
            <person name="Gu Y.Q."/>
            <person name="Zhou H."/>
            <person name="Devos K.M."/>
            <person name="Bennetzen J.L."/>
            <person name="Unver T."/>
            <person name="Budak H."/>
            <person name="Gulick P.J."/>
            <person name="Galiba G."/>
            <person name="Kalapos B."/>
            <person name="Nelson D.R."/>
            <person name="Li P."/>
            <person name="You F.M."/>
            <person name="Luo M.C."/>
            <person name="Dvorak J."/>
        </authorList>
    </citation>
    <scope>NUCLEOTIDE SEQUENCE [LARGE SCALE GENOMIC DNA]</scope>
    <source>
        <strain evidence="2">cv. AL8/78</strain>
    </source>
</reference>
<dbReference type="PANTHER" id="PTHR19446">
    <property type="entry name" value="REVERSE TRANSCRIPTASES"/>
    <property type="match status" value="1"/>
</dbReference>
<sequence>CEMRSNRAPGPDNIPVEFYQHCWDVVSVDLFSLFEWFYEGKLDVQRLNYGIIMLLPKSTDAKKIQQYRPICLLRCPYKLITKVMDLRAGKFANKMFSIQQNAFIKGRHIVDGILSLHEVLHYTHVKKQARVVLKIDFEKAYDKVNWEFLLDCHVKRGFNSKW</sequence>
<dbReference type="EnsemblPlants" id="AET1Gv20699800.1">
    <property type="protein sequence ID" value="AET1Gv20699800.1"/>
    <property type="gene ID" value="AET1Gv20699800"/>
</dbReference>
<reference evidence="3" key="2">
    <citation type="journal article" date="2017" name="Nat. Plants">
        <title>The Aegilops tauschii genome reveals multiple impacts of transposons.</title>
        <authorList>
            <person name="Zhao G."/>
            <person name="Zou C."/>
            <person name="Li K."/>
            <person name="Wang K."/>
            <person name="Li T."/>
            <person name="Gao L."/>
            <person name="Zhang X."/>
            <person name="Wang H."/>
            <person name="Yang Z."/>
            <person name="Liu X."/>
            <person name="Jiang W."/>
            <person name="Mao L."/>
            <person name="Kong X."/>
            <person name="Jiao Y."/>
            <person name="Jia J."/>
        </authorList>
    </citation>
    <scope>NUCLEOTIDE SEQUENCE [LARGE SCALE GENOMIC DNA]</scope>
    <source>
        <strain evidence="3">cv. AL8/78</strain>
    </source>
</reference>
<proteinExistence type="predicted"/>